<dbReference type="InterPro" id="IPR054409">
    <property type="entry name" value="X25_BaPul-like"/>
</dbReference>
<dbReference type="InterPro" id="IPR011839">
    <property type="entry name" value="Pullul_strch"/>
</dbReference>
<dbReference type="Pfam" id="PF17967">
    <property type="entry name" value="Pullulanase_N2"/>
    <property type="match status" value="1"/>
</dbReference>
<dbReference type="InterPro" id="IPR017853">
    <property type="entry name" value="GH"/>
</dbReference>
<dbReference type="InterPro" id="IPR004193">
    <property type="entry name" value="Glyco_hydro_13_N"/>
</dbReference>
<dbReference type="CDD" id="cd11339">
    <property type="entry name" value="AmyAc_bac_CMD_like_2"/>
    <property type="match status" value="1"/>
</dbReference>
<gene>
    <name evidence="5" type="ORF">GCM10009817_29840</name>
</gene>
<dbReference type="CDD" id="cd02860">
    <property type="entry name" value="E_set_Pullulanase"/>
    <property type="match status" value="1"/>
</dbReference>
<dbReference type="InterPro" id="IPR006047">
    <property type="entry name" value="GH13_cat_dom"/>
</dbReference>
<evidence type="ECO:0000256" key="3">
    <source>
        <dbReference type="SAM" id="SignalP"/>
    </source>
</evidence>
<protein>
    <recommendedName>
        <fullName evidence="4">Glycosyl hydrolase family 13 catalytic domain-containing protein</fullName>
    </recommendedName>
</protein>
<dbReference type="Proteomes" id="UP001500013">
    <property type="component" value="Unassembled WGS sequence"/>
</dbReference>
<dbReference type="Pfam" id="PF22058">
    <property type="entry name" value="X25_BaPul_like"/>
    <property type="match status" value="3"/>
</dbReference>
<feature type="chain" id="PRO_5047125031" description="Glycosyl hydrolase family 13 catalytic domain-containing protein" evidence="3">
    <location>
        <begin position="27"/>
        <end position="1940"/>
    </location>
</feature>
<evidence type="ECO:0000256" key="1">
    <source>
        <dbReference type="ARBA" id="ARBA00008061"/>
    </source>
</evidence>
<dbReference type="SMART" id="SM00642">
    <property type="entry name" value="Aamy"/>
    <property type="match status" value="1"/>
</dbReference>
<feature type="signal peptide" evidence="3">
    <location>
        <begin position="1"/>
        <end position="26"/>
    </location>
</feature>
<dbReference type="EMBL" id="BAAAPU010000008">
    <property type="protein sequence ID" value="GAA1986328.1"/>
    <property type="molecule type" value="Genomic_DNA"/>
</dbReference>
<dbReference type="PANTHER" id="PTHR43002">
    <property type="entry name" value="GLYCOGEN DEBRANCHING ENZYME"/>
    <property type="match status" value="1"/>
</dbReference>
<dbReference type="InterPro" id="IPR024561">
    <property type="entry name" value="Pullul_strch_C"/>
</dbReference>
<evidence type="ECO:0000259" key="4">
    <source>
        <dbReference type="SMART" id="SM00642"/>
    </source>
</evidence>
<feature type="domain" description="Glycosyl hydrolase family 13 catalytic" evidence="4">
    <location>
        <begin position="159"/>
        <end position="629"/>
    </location>
</feature>
<organism evidence="5 6">
    <name type="scientific">Terrabacter lapilli</name>
    <dbReference type="NCBI Taxonomy" id="436231"/>
    <lineage>
        <taxon>Bacteria</taxon>
        <taxon>Bacillati</taxon>
        <taxon>Actinomycetota</taxon>
        <taxon>Actinomycetes</taxon>
        <taxon>Micrococcales</taxon>
        <taxon>Intrasporangiaceae</taxon>
        <taxon>Terrabacter</taxon>
    </lineage>
</organism>
<dbReference type="CDD" id="cd11341">
    <property type="entry name" value="AmyAc_Pullulanase_LD-like"/>
    <property type="match status" value="1"/>
</dbReference>
<feature type="region of interest" description="Disordered" evidence="2">
    <location>
        <begin position="1611"/>
        <end position="1634"/>
    </location>
</feature>
<evidence type="ECO:0000256" key="2">
    <source>
        <dbReference type="SAM" id="MobiDB-lite"/>
    </source>
</evidence>
<proteinExistence type="inferred from homology"/>
<dbReference type="Pfam" id="PF11852">
    <property type="entry name" value="Pullul_strch_C"/>
    <property type="match status" value="1"/>
</dbReference>
<evidence type="ECO:0000313" key="5">
    <source>
        <dbReference type="EMBL" id="GAA1986328.1"/>
    </source>
</evidence>
<name>A0ABN2SGZ1_9MICO</name>
<dbReference type="Gene3D" id="2.60.40.1130">
    <property type="entry name" value="Rab geranylgeranyltransferase alpha-subunit, insert domain"/>
    <property type="match status" value="1"/>
</dbReference>
<dbReference type="SUPFAM" id="SSF81296">
    <property type="entry name" value="E set domains"/>
    <property type="match status" value="2"/>
</dbReference>
<dbReference type="Gene3D" id="3.20.20.80">
    <property type="entry name" value="Glycosidases"/>
    <property type="match status" value="3"/>
</dbReference>
<dbReference type="InterPro" id="IPR013780">
    <property type="entry name" value="Glyco_hydro_b"/>
</dbReference>
<dbReference type="Gene3D" id="2.60.40.10">
    <property type="entry name" value="Immunoglobulins"/>
    <property type="match status" value="4"/>
</dbReference>
<accession>A0ABN2SGZ1</accession>
<dbReference type="InterPro" id="IPR013783">
    <property type="entry name" value="Ig-like_fold"/>
</dbReference>
<dbReference type="CDD" id="cd12962">
    <property type="entry name" value="X25_BaPul_like"/>
    <property type="match status" value="3"/>
</dbReference>
<dbReference type="RefSeq" id="WP_344064105.1">
    <property type="nucleotide sequence ID" value="NZ_BAAAPU010000008.1"/>
</dbReference>
<keyword evidence="6" id="KW-1185">Reference proteome</keyword>
<reference evidence="5 6" key="1">
    <citation type="journal article" date="2019" name="Int. J. Syst. Evol. Microbiol.">
        <title>The Global Catalogue of Microorganisms (GCM) 10K type strain sequencing project: providing services to taxonomists for standard genome sequencing and annotation.</title>
        <authorList>
            <consortium name="The Broad Institute Genomics Platform"/>
            <consortium name="The Broad Institute Genome Sequencing Center for Infectious Disease"/>
            <person name="Wu L."/>
            <person name="Ma J."/>
        </authorList>
    </citation>
    <scope>NUCLEOTIDE SEQUENCE [LARGE SCALE GENOMIC DNA]</scope>
    <source>
        <strain evidence="5 6">JCM 15628</strain>
    </source>
</reference>
<evidence type="ECO:0000313" key="6">
    <source>
        <dbReference type="Proteomes" id="UP001500013"/>
    </source>
</evidence>
<dbReference type="InterPro" id="IPR014756">
    <property type="entry name" value="Ig_E-set"/>
</dbReference>
<comment type="similarity">
    <text evidence="1">Belongs to the glycosyl hydrolase 13 family.</text>
</comment>
<dbReference type="Pfam" id="PF02922">
    <property type="entry name" value="CBM_48"/>
    <property type="match status" value="1"/>
</dbReference>
<dbReference type="NCBIfam" id="TIGR02103">
    <property type="entry name" value="pullul_strch"/>
    <property type="match status" value="1"/>
</dbReference>
<dbReference type="SUPFAM" id="SSF51445">
    <property type="entry name" value="(Trans)glycosidases"/>
    <property type="match status" value="2"/>
</dbReference>
<comment type="caution">
    <text evidence="5">The sequence shown here is derived from an EMBL/GenBank/DDBJ whole genome shotgun (WGS) entry which is preliminary data.</text>
</comment>
<dbReference type="SUPFAM" id="SSF51011">
    <property type="entry name" value="Glycosyl hydrolase domain"/>
    <property type="match status" value="1"/>
</dbReference>
<keyword evidence="3" id="KW-0732">Signal</keyword>
<dbReference type="Pfam" id="PF00128">
    <property type="entry name" value="Alpha-amylase"/>
    <property type="match status" value="1"/>
</dbReference>
<dbReference type="InterPro" id="IPR040671">
    <property type="entry name" value="Pullulanase_N2"/>
</dbReference>
<dbReference type="Gene3D" id="2.60.40.1180">
    <property type="entry name" value="Golgi alpha-mannosidase II"/>
    <property type="match status" value="2"/>
</dbReference>
<sequence length="1940" mass="204802">MRRRPALSVASISALVMAGLVVPLTAAPAARAEGPRTATLVGSLQDELGCSGDWQPDCTKTDLTLQPGTTTYAAEFRVPAGSYELKVAINHSWGESYGQDGGNVPLVLAGPATLRFTYDDTTHAVGVAPTDLPGAATAADAKLAEPSLRNLSTRERFYFVMADRFANGDTANDRGGLTGGPMTTGFDPTNEGFYHGGDLKGLTGKLDYIKGLGTTAIWLTPSFKNRPVQGSGSDASAGYHGYWITDFTQIDPHLGTNGDMKALIAAAHAKGMKVYFDIITNHTADVISYDGGTYTYVSKATKPYKDAQGNVFDDAAVAGKPACTGLATVPDCFPAMSAATSFPYVPKVADADKDVKVPAWLNDPTLYHNRGDSTYAGESATYGDFSGLDDLFTENPKVVSGMEDIYKSWVDFGVDGFRIDTVKHVNMQFWQSFSPAILSHAAATGKKNFFMFGEVYDGNPSYTSQFTTQGKLPATLDFGFQGAALGFAQGKATTGMRDLFAGDDYYTDTDSNAYELPTFLGNHDMGRIGAMLLAGGAKGTDLLARDQLATSLMFLTRGQPVVYYGDEQGFTGPTSDFGDKRARQDMFATQTPIYQDDVVVGSDKPEGTAAHYDTSAPLYRQIQQLSALRAANPALADGAQVHRYASDAAGIYAISRIDKASKREYVVVANNATTARTATFSTYSAGSKLVPLLGATSDLRVAADGRVTVTVPPLSVAVYRANDTMAQPKSAPAIYPTSPSAGGVVGGRAEIGAALPGNTFAEVTFLQRPVGTSAWTPIGTDDNAPYRVFHDVSGVAKGTLLEYRMVAKDIAGHVSATSTYGIVGQPASSGSSAGTGGVGPVTQPANVSVPGNHNSEMGCPGDWQPDCTQAQLALDPKDEIWKGSYDSIPAGDYEYKAAINKSWDENYGAGAAKGGGNIAYTAPAGKRVTFYYDHRTHWATSDAQAPIITAPGSFQSKLGCPGDWAPDCMRSWLEDPDGDGTYTFTTDRIPAGNYEFKVAHGLSWDENYGAGGAPGGANVAFSVPADGVLTTITYVLSTHAISVKTSRAGAAPDLAKSKAYVVGPDLVAWPASSLPAGTDPATLSWRLHWSSTGGLGLDAEAVTGGSVAGLTRDPAGLPATLVADHPELKGYVALRLDKATARKMPEILQGQVAVAMYDSTGSLLDATGAQTAIALDALYAASARTRSYGVSFSGSGQVGFRLWAPTAQQVTLLTWPAGSADQPVDTARRTTMTRDGAGAWSASLGASARGARYLYEVKVWAPTTGKVETNVVTDPSSVALTLNSTRSVAVDLSDPAFMPTAWRTTPTPKLAQDVDSTIYELHIRDYSMSDTKLPAALRGSYLAFAADGDGRAHLKALAKAGLNTVHLLPSFDIASIEEDPARQETPRCDLASYAPDSEEQQKCVTAVASKDAFNWGYDPYHWSAPDGSYASSAKTADGGARVAEFRTMVGALHQDGLRVVLDQVFNHTAASGQADKSVLDKIVPGYYQRLNASGAVETSTCCQNVATEHAMAEKLMVDSVVSWARNYHVDGFRFDLMGHASRANMLAVRAALDALTLQKDGVDGKSMYLYGEGWNFGEVADNKLFVQATQGQLGGTGIGTFSDRLRDAVRGGGPFDEDPRRQGFGSGEATDPNGAAVNADAASRLASDTDLVELGLAGNLKSFTFRSQRSGAVVKGTQVDYNGSPAGYADQPDEVVSYVDAHDNETLFDSLTYKLPVATSMQDRVRMNTLSLSTTALAQTPSFWHAGADLLRSKSLNRDSYDSGDWFNRLDWTGADNGFGHGLPPEAQNSAKWPYMKPLLANPALKPTAADVHSADAMAQDLLRLRFSTKLFRLGSADAINAKVTFPVSGTADAKQGVIVMRIDDTVGADVDPALRGAVVVFNATPGAVSQKVPGITGPVELSPVQANGSDSVVKQAAYDGATGSFSVPARTVAVFVQPN</sequence>